<feature type="domain" description="Glycoamylase-like" evidence="3">
    <location>
        <begin position="328"/>
        <end position="541"/>
    </location>
</feature>
<evidence type="ECO:0000313" key="7">
    <source>
        <dbReference type="Proteomes" id="UP001501436"/>
    </source>
</evidence>
<feature type="chain" id="PRO_5045472733" description="Glycoamylase-like domain-containing protein" evidence="2">
    <location>
        <begin position="22"/>
        <end position="558"/>
    </location>
</feature>
<dbReference type="RefSeq" id="WP_345329149.1">
    <property type="nucleotide sequence ID" value="NZ_BAABJI010000001.1"/>
</dbReference>
<evidence type="ECO:0000259" key="3">
    <source>
        <dbReference type="Pfam" id="PF10091"/>
    </source>
</evidence>
<dbReference type="Pfam" id="PF11329">
    <property type="entry name" value="DUF3131"/>
    <property type="match status" value="1"/>
</dbReference>
<sequence>MVKRILFYLGLILVTASCSKSGNDTVEPVTPPPTQPGSFSFNALRVNGVSSGFNYRNINTSPVIKISFSAALDKSTVKNSVTFKTASGTNVNYDATYEDDDKTIVIKPSSALQNITKYSVDVTTALKANNKGSLQSAVSVQLLTAIDSTDKFPRISDDALLNLVQRQTFKYFWDFGHPNSGMARERNSSGDVVTTGGSGFGIMALVAAVNRNFITRAEGLARMQKIVGFLKTADKFHGAFPHWLNGATGKVQPFSEKDNGADLVETSFLMEGLIIARQYFNGAGNAETTLRRDINELWNGVEWDWFRRGGQNTLYWHWSPNYNWDMNMQVSGWNEALSVYVLAASSNTHAIPKIVYDNGWAGNGAMRNGNTYFGVQLPLGPTQGGPMFFEHYSFMAINPTNLTDAYADYDKQTKAHTLVNYNYCVSNPKQYNGYSADCWGLTASDIKGGYTASSPTNDVGVIAPTAALASMPYAPEESMKALKFYYYKLGDKLWGDYGFYDAFNLTDPWFADSYLAIDQGPIVTMIENHRSGLLWNLFMSAPEVKKGMKGLGFSGPNL</sequence>
<comment type="caution">
    <text evidence="6">The sequence shown here is derived from an EMBL/GenBank/DDBJ whole genome shotgun (WGS) entry which is preliminary data.</text>
</comment>
<dbReference type="EMBL" id="BAABJI010000001">
    <property type="protein sequence ID" value="GAA4903980.1"/>
    <property type="molecule type" value="Genomic_DNA"/>
</dbReference>
<dbReference type="PROSITE" id="PS51257">
    <property type="entry name" value="PROKAR_LIPOPROTEIN"/>
    <property type="match status" value="1"/>
</dbReference>
<feature type="domain" description="DUF3131" evidence="4">
    <location>
        <begin position="166"/>
        <end position="243"/>
    </location>
</feature>
<evidence type="ECO:0000256" key="2">
    <source>
        <dbReference type="SAM" id="SignalP"/>
    </source>
</evidence>
<evidence type="ECO:0000259" key="4">
    <source>
        <dbReference type="Pfam" id="PF11329"/>
    </source>
</evidence>
<feature type="signal peptide" evidence="2">
    <location>
        <begin position="1"/>
        <end position="21"/>
    </location>
</feature>
<dbReference type="Pfam" id="PF10091">
    <property type="entry name" value="Glycoamylase"/>
    <property type="match status" value="1"/>
</dbReference>
<proteinExistence type="predicted"/>
<dbReference type="InterPro" id="IPR021478">
    <property type="entry name" value="DUF3131"/>
</dbReference>
<organism evidence="6 7">
    <name type="scientific">Mucilaginibacter defluvii</name>
    <dbReference type="NCBI Taxonomy" id="1196019"/>
    <lineage>
        <taxon>Bacteria</taxon>
        <taxon>Pseudomonadati</taxon>
        <taxon>Bacteroidota</taxon>
        <taxon>Sphingobacteriia</taxon>
        <taxon>Sphingobacteriales</taxon>
        <taxon>Sphingobacteriaceae</taxon>
        <taxon>Mucilaginibacter</taxon>
    </lineage>
</organism>
<name>A0ABP9FJG6_9SPHI</name>
<evidence type="ECO:0000313" key="6">
    <source>
        <dbReference type="EMBL" id="GAA4903980.1"/>
    </source>
</evidence>
<evidence type="ECO:0000259" key="5">
    <source>
        <dbReference type="Pfam" id="PF13205"/>
    </source>
</evidence>
<keyword evidence="7" id="KW-1185">Reference proteome</keyword>
<dbReference type="InterPro" id="IPR014755">
    <property type="entry name" value="Cu-Rt/internalin_Ig-like"/>
</dbReference>
<dbReference type="InterPro" id="IPR019282">
    <property type="entry name" value="Glycoamylase-like_cons_dom"/>
</dbReference>
<dbReference type="Proteomes" id="UP001501436">
    <property type="component" value="Unassembled WGS sequence"/>
</dbReference>
<evidence type="ECO:0008006" key="8">
    <source>
        <dbReference type="Google" id="ProtNLM"/>
    </source>
</evidence>
<evidence type="ECO:0000256" key="1">
    <source>
        <dbReference type="ARBA" id="ARBA00022729"/>
    </source>
</evidence>
<dbReference type="Gene3D" id="1.50.10.140">
    <property type="match status" value="1"/>
</dbReference>
<gene>
    <name evidence="6" type="ORF">GCM10023313_03200</name>
</gene>
<keyword evidence="1 2" id="KW-0732">Signal</keyword>
<dbReference type="InterPro" id="IPR032812">
    <property type="entry name" value="SbsA_Ig"/>
</dbReference>
<protein>
    <recommendedName>
        <fullName evidence="8">Glycoamylase-like domain-containing protein</fullName>
    </recommendedName>
</protein>
<accession>A0ABP9FJG6</accession>
<reference evidence="7" key="1">
    <citation type="journal article" date="2019" name="Int. J. Syst. Evol. Microbiol.">
        <title>The Global Catalogue of Microorganisms (GCM) 10K type strain sequencing project: providing services to taxonomists for standard genome sequencing and annotation.</title>
        <authorList>
            <consortium name="The Broad Institute Genomics Platform"/>
            <consortium name="The Broad Institute Genome Sequencing Center for Infectious Disease"/>
            <person name="Wu L."/>
            <person name="Ma J."/>
        </authorList>
    </citation>
    <scope>NUCLEOTIDE SEQUENCE [LARGE SCALE GENOMIC DNA]</scope>
    <source>
        <strain evidence="7">JCM 18283</strain>
    </source>
</reference>
<dbReference type="Gene3D" id="2.60.40.1220">
    <property type="match status" value="1"/>
</dbReference>
<dbReference type="Pfam" id="PF13205">
    <property type="entry name" value="Big_5"/>
    <property type="match status" value="1"/>
</dbReference>
<feature type="domain" description="SbsA Ig-like" evidence="5">
    <location>
        <begin position="50"/>
        <end position="137"/>
    </location>
</feature>